<feature type="compositionally biased region" description="Polar residues" evidence="1">
    <location>
        <begin position="13"/>
        <end position="24"/>
    </location>
</feature>
<dbReference type="EMBL" id="UNOZ01000002">
    <property type="protein sequence ID" value="SYX88321.1"/>
    <property type="molecule type" value="Genomic_DNA"/>
</dbReference>
<evidence type="ECO:0000313" key="3">
    <source>
        <dbReference type="Proteomes" id="UP000263595"/>
    </source>
</evidence>
<evidence type="ECO:0000256" key="1">
    <source>
        <dbReference type="SAM" id="MobiDB-lite"/>
    </source>
</evidence>
<evidence type="ECO:0008006" key="4">
    <source>
        <dbReference type="Google" id="ProtNLM"/>
    </source>
</evidence>
<sequence length="96" mass="10340">MKKIVPDPPIKLNPTTEQPFSTCGSSHPPVFFVRSGTDAADALVHVSLLADGIRQMADDYAQRHVDPQHHGYIMTVVQSAEAIKALSDAVLDGMNA</sequence>
<feature type="compositionally biased region" description="Pro residues" evidence="1">
    <location>
        <begin position="1"/>
        <end position="11"/>
    </location>
</feature>
<feature type="region of interest" description="Disordered" evidence="1">
    <location>
        <begin position="1"/>
        <end position="24"/>
    </location>
</feature>
<name>A0A383RPC7_9PSED</name>
<dbReference type="OrthoDB" id="6891324at2"/>
<dbReference type="RefSeq" id="WP_119137696.1">
    <property type="nucleotide sequence ID" value="NZ_CBCSFL010000013.1"/>
</dbReference>
<accession>A0A383RPC7</accession>
<reference evidence="3" key="1">
    <citation type="submission" date="2018-08" db="EMBL/GenBank/DDBJ databases">
        <authorList>
            <person name="Blom J."/>
        </authorList>
    </citation>
    <scope>NUCLEOTIDE SEQUENCE [LARGE SCALE GENOMIC DNA]</scope>
    <source>
        <strain evidence="3">CCOS 865</strain>
    </source>
</reference>
<proteinExistence type="predicted"/>
<gene>
    <name evidence="2" type="ORF">CCOS865_00545</name>
</gene>
<keyword evidence="3" id="KW-1185">Reference proteome</keyword>
<evidence type="ECO:0000313" key="2">
    <source>
        <dbReference type="EMBL" id="SYX88321.1"/>
    </source>
</evidence>
<dbReference type="Proteomes" id="UP000263595">
    <property type="component" value="Unassembled WGS sequence"/>
</dbReference>
<dbReference type="AlphaFoldDB" id="A0A383RPC7"/>
<organism evidence="2 3">
    <name type="scientific">Pseudomonas reidholzensis</name>
    <dbReference type="NCBI Taxonomy" id="1785162"/>
    <lineage>
        <taxon>Bacteria</taxon>
        <taxon>Pseudomonadati</taxon>
        <taxon>Pseudomonadota</taxon>
        <taxon>Gammaproteobacteria</taxon>
        <taxon>Pseudomonadales</taxon>
        <taxon>Pseudomonadaceae</taxon>
        <taxon>Pseudomonas</taxon>
    </lineage>
</organism>
<protein>
    <recommendedName>
        <fullName evidence="4">DUF3077 domain-containing protein</fullName>
    </recommendedName>
</protein>